<evidence type="ECO:0000256" key="1">
    <source>
        <dbReference type="ARBA" id="ARBA00022723"/>
    </source>
</evidence>
<evidence type="ECO:0000256" key="5">
    <source>
        <dbReference type="ARBA" id="ARBA00023015"/>
    </source>
</evidence>
<keyword evidence="11" id="KW-1185">Reference proteome</keyword>
<dbReference type="GO" id="GO:0000976">
    <property type="term" value="F:transcription cis-regulatory region binding"/>
    <property type="evidence" value="ECO:0007669"/>
    <property type="project" value="TreeGrafter"/>
</dbReference>
<dbReference type="InterPro" id="IPR013087">
    <property type="entry name" value="Znf_C2H2_type"/>
</dbReference>
<accession>A0AAD8HHT0</accession>
<sequence>MAVEAMSIPSSANLDQICNLESWTKGKRSKRSRTNHQACSQDDHHSSYTQDDEYLALCLVMLAHDGDKTIFSAKSLTSSPQPESESNIVYPCTVCNKAFASYQALGGHKASHRKLNGTTTTSDTNSATTTSAATTATTTTSGRTHECSICHRCFPSGQALGGHKRRHYDGGNNNVVTSSSGVTTSEGVGSTNSHHRGFDLNVPAMPDMWSVFREEEVESPHPTKKSRFSFTIKLQ</sequence>
<dbReference type="PANTHER" id="PTHR45988">
    <property type="entry name" value="C2H2 TYPE ZINC FINGER TRANSCRIPTION FACTOR FAMILY-RELATED"/>
    <property type="match status" value="1"/>
</dbReference>
<gene>
    <name evidence="10" type="ORF">POM88_042469</name>
</gene>
<keyword evidence="6" id="KW-0804">Transcription</keyword>
<evidence type="ECO:0000256" key="4">
    <source>
        <dbReference type="ARBA" id="ARBA00022833"/>
    </source>
</evidence>
<keyword evidence="4" id="KW-0862">Zinc</keyword>
<keyword evidence="2" id="KW-0677">Repeat</keyword>
<dbReference type="AlphaFoldDB" id="A0AAD8HHT0"/>
<proteinExistence type="predicted"/>
<dbReference type="GO" id="GO:0003700">
    <property type="term" value="F:DNA-binding transcription factor activity"/>
    <property type="evidence" value="ECO:0007669"/>
    <property type="project" value="InterPro"/>
</dbReference>
<dbReference type="GO" id="GO:0005634">
    <property type="term" value="C:nucleus"/>
    <property type="evidence" value="ECO:0007669"/>
    <property type="project" value="TreeGrafter"/>
</dbReference>
<protein>
    <submittedName>
        <fullName evidence="10">Zinc finger protein ZAT10</fullName>
    </submittedName>
</protein>
<evidence type="ECO:0000259" key="9">
    <source>
        <dbReference type="PROSITE" id="PS50157"/>
    </source>
</evidence>
<dbReference type="SUPFAM" id="SSF57667">
    <property type="entry name" value="beta-beta-alpha zinc fingers"/>
    <property type="match status" value="1"/>
</dbReference>
<dbReference type="PANTHER" id="PTHR45988:SF92">
    <property type="entry name" value="C2H2 TYPE ZINC FINGER TRANSCRIPTION FACTOR FAMILY-RELATED"/>
    <property type="match status" value="1"/>
</dbReference>
<feature type="compositionally biased region" description="Low complexity" evidence="8">
    <location>
        <begin position="179"/>
        <end position="192"/>
    </location>
</feature>
<dbReference type="Pfam" id="PF13912">
    <property type="entry name" value="zf-C2H2_6"/>
    <property type="match status" value="2"/>
</dbReference>
<feature type="region of interest" description="Disordered" evidence="8">
    <location>
        <begin position="179"/>
        <end position="199"/>
    </location>
</feature>
<organism evidence="10 11">
    <name type="scientific">Heracleum sosnowskyi</name>
    <dbReference type="NCBI Taxonomy" id="360622"/>
    <lineage>
        <taxon>Eukaryota</taxon>
        <taxon>Viridiplantae</taxon>
        <taxon>Streptophyta</taxon>
        <taxon>Embryophyta</taxon>
        <taxon>Tracheophyta</taxon>
        <taxon>Spermatophyta</taxon>
        <taxon>Magnoliopsida</taxon>
        <taxon>eudicotyledons</taxon>
        <taxon>Gunneridae</taxon>
        <taxon>Pentapetalae</taxon>
        <taxon>asterids</taxon>
        <taxon>campanulids</taxon>
        <taxon>Apiales</taxon>
        <taxon>Apiaceae</taxon>
        <taxon>Apioideae</taxon>
        <taxon>apioid superclade</taxon>
        <taxon>Tordylieae</taxon>
        <taxon>Tordyliinae</taxon>
        <taxon>Heracleum</taxon>
    </lineage>
</organism>
<reference evidence="10" key="1">
    <citation type="submission" date="2023-02" db="EMBL/GenBank/DDBJ databases">
        <title>Genome of toxic invasive species Heracleum sosnowskyi carries increased number of genes despite the absence of recent whole-genome duplications.</title>
        <authorList>
            <person name="Schelkunov M."/>
            <person name="Shtratnikova V."/>
            <person name="Makarenko M."/>
            <person name="Klepikova A."/>
            <person name="Omelchenko D."/>
            <person name="Novikova G."/>
            <person name="Obukhova E."/>
            <person name="Bogdanov V."/>
            <person name="Penin A."/>
            <person name="Logacheva M."/>
        </authorList>
    </citation>
    <scope>NUCLEOTIDE SEQUENCE</scope>
    <source>
        <strain evidence="10">Hsosn_3</strain>
        <tissue evidence="10">Leaf</tissue>
    </source>
</reference>
<dbReference type="Proteomes" id="UP001237642">
    <property type="component" value="Unassembled WGS sequence"/>
</dbReference>
<feature type="domain" description="C2H2-type" evidence="9">
    <location>
        <begin position="145"/>
        <end position="167"/>
    </location>
</feature>
<keyword evidence="3 7" id="KW-0863">Zinc-finger</keyword>
<evidence type="ECO:0000256" key="3">
    <source>
        <dbReference type="ARBA" id="ARBA00022771"/>
    </source>
</evidence>
<reference evidence="10" key="2">
    <citation type="submission" date="2023-05" db="EMBL/GenBank/DDBJ databases">
        <authorList>
            <person name="Schelkunov M.I."/>
        </authorList>
    </citation>
    <scope>NUCLEOTIDE SEQUENCE</scope>
    <source>
        <strain evidence="10">Hsosn_3</strain>
        <tissue evidence="10">Leaf</tissue>
    </source>
</reference>
<evidence type="ECO:0000256" key="7">
    <source>
        <dbReference type="PROSITE-ProRule" id="PRU00042"/>
    </source>
</evidence>
<evidence type="ECO:0000256" key="2">
    <source>
        <dbReference type="ARBA" id="ARBA00022737"/>
    </source>
</evidence>
<dbReference type="GO" id="GO:0008270">
    <property type="term" value="F:zinc ion binding"/>
    <property type="evidence" value="ECO:0007669"/>
    <property type="project" value="UniProtKB-KW"/>
</dbReference>
<evidence type="ECO:0000256" key="6">
    <source>
        <dbReference type="ARBA" id="ARBA00023163"/>
    </source>
</evidence>
<keyword evidence="5" id="KW-0805">Transcription regulation</keyword>
<feature type="domain" description="C2H2-type" evidence="9">
    <location>
        <begin position="90"/>
        <end position="112"/>
    </location>
</feature>
<dbReference type="PROSITE" id="PS50157">
    <property type="entry name" value="ZINC_FINGER_C2H2_2"/>
    <property type="match status" value="2"/>
</dbReference>
<name>A0AAD8HHT0_9APIA</name>
<keyword evidence="1" id="KW-0479">Metal-binding</keyword>
<dbReference type="InterPro" id="IPR044653">
    <property type="entry name" value="AZF1/2/3-like"/>
</dbReference>
<feature type="compositionally biased region" description="Low complexity" evidence="8">
    <location>
        <begin position="118"/>
        <end position="138"/>
    </location>
</feature>
<evidence type="ECO:0000256" key="8">
    <source>
        <dbReference type="SAM" id="MobiDB-lite"/>
    </source>
</evidence>
<dbReference type="PROSITE" id="PS00028">
    <property type="entry name" value="ZINC_FINGER_C2H2_1"/>
    <property type="match status" value="2"/>
</dbReference>
<evidence type="ECO:0000313" key="10">
    <source>
        <dbReference type="EMBL" id="KAK1366908.1"/>
    </source>
</evidence>
<dbReference type="InterPro" id="IPR036236">
    <property type="entry name" value="Znf_C2H2_sf"/>
</dbReference>
<dbReference type="EMBL" id="JAUIZM010000009">
    <property type="protein sequence ID" value="KAK1366908.1"/>
    <property type="molecule type" value="Genomic_DNA"/>
</dbReference>
<dbReference type="Gene3D" id="3.30.160.60">
    <property type="entry name" value="Classic Zinc Finger"/>
    <property type="match status" value="1"/>
</dbReference>
<evidence type="ECO:0000313" key="11">
    <source>
        <dbReference type="Proteomes" id="UP001237642"/>
    </source>
</evidence>
<feature type="region of interest" description="Disordered" evidence="8">
    <location>
        <begin position="113"/>
        <end position="138"/>
    </location>
</feature>
<dbReference type="SMART" id="SM00355">
    <property type="entry name" value="ZnF_C2H2"/>
    <property type="match status" value="2"/>
</dbReference>
<comment type="caution">
    <text evidence="10">The sequence shown here is derived from an EMBL/GenBank/DDBJ whole genome shotgun (WGS) entry which is preliminary data.</text>
</comment>